<feature type="non-terminal residue" evidence="1">
    <location>
        <position position="49"/>
    </location>
</feature>
<sequence>MTPGLKFTAEVKAPTEAGLPKGGLHTMKKIAHTRTELITDLNLIYLSQV</sequence>
<evidence type="ECO:0000313" key="1">
    <source>
        <dbReference type="EMBL" id="GAG88410.1"/>
    </source>
</evidence>
<comment type="caution">
    <text evidence="1">The sequence shown here is derived from an EMBL/GenBank/DDBJ whole genome shotgun (WGS) entry which is preliminary data.</text>
</comment>
<gene>
    <name evidence="1" type="ORF">S01H4_24819</name>
</gene>
<organism evidence="1">
    <name type="scientific">marine sediment metagenome</name>
    <dbReference type="NCBI Taxonomy" id="412755"/>
    <lineage>
        <taxon>unclassified sequences</taxon>
        <taxon>metagenomes</taxon>
        <taxon>ecological metagenomes</taxon>
    </lineage>
</organism>
<protein>
    <submittedName>
        <fullName evidence="1">Uncharacterized protein</fullName>
    </submittedName>
</protein>
<proteinExistence type="predicted"/>
<dbReference type="EMBL" id="BART01011722">
    <property type="protein sequence ID" value="GAG88410.1"/>
    <property type="molecule type" value="Genomic_DNA"/>
</dbReference>
<reference evidence="1" key="1">
    <citation type="journal article" date="2014" name="Front. Microbiol.">
        <title>High frequency of phylogenetically diverse reductive dehalogenase-homologous genes in deep subseafloor sedimentary metagenomes.</title>
        <authorList>
            <person name="Kawai M."/>
            <person name="Futagami T."/>
            <person name="Toyoda A."/>
            <person name="Takaki Y."/>
            <person name="Nishi S."/>
            <person name="Hori S."/>
            <person name="Arai W."/>
            <person name="Tsubouchi T."/>
            <person name="Morono Y."/>
            <person name="Uchiyama I."/>
            <person name="Ito T."/>
            <person name="Fujiyama A."/>
            <person name="Inagaki F."/>
            <person name="Takami H."/>
        </authorList>
    </citation>
    <scope>NUCLEOTIDE SEQUENCE</scope>
    <source>
        <strain evidence="1">Expedition CK06-06</strain>
    </source>
</reference>
<name>X1B0E5_9ZZZZ</name>
<accession>X1B0E5</accession>
<dbReference type="AlphaFoldDB" id="X1B0E5"/>